<evidence type="ECO:0000256" key="3">
    <source>
        <dbReference type="ARBA" id="ARBA00012681"/>
    </source>
</evidence>
<organism evidence="15">
    <name type="scientific">Singulisphaera sp. Ch08</name>
    <dbReference type="NCBI Taxonomy" id="3120278"/>
    <lineage>
        <taxon>Bacteria</taxon>
        <taxon>Pseudomonadati</taxon>
        <taxon>Planctomycetota</taxon>
        <taxon>Planctomycetia</taxon>
        <taxon>Isosphaerales</taxon>
        <taxon>Isosphaeraceae</taxon>
        <taxon>Singulisphaera</taxon>
    </lineage>
</organism>
<dbReference type="FunFam" id="3.40.50.1100:FF:000002">
    <property type="entry name" value="Cysteine synthase"/>
    <property type="match status" value="1"/>
</dbReference>
<dbReference type="InterPro" id="IPR005859">
    <property type="entry name" value="CysK"/>
</dbReference>
<dbReference type="NCBIfam" id="TIGR01136">
    <property type="entry name" value="cysKM"/>
    <property type="match status" value="1"/>
</dbReference>
<dbReference type="PANTHER" id="PTHR10314">
    <property type="entry name" value="CYSTATHIONINE BETA-SYNTHASE"/>
    <property type="match status" value="1"/>
</dbReference>
<dbReference type="Pfam" id="PF00291">
    <property type="entry name" value="PALP"/>
    <property type="match status" value="1"/>
</dbReference>
<evidence type="ECO:0000256" key="11">
    <source>
        <dbReference type="ARBA" id="ARBA00047931"/>
    </source>
</evidence>
<keyword evidence="5" id="KW-0028">Amino-acid biosynthesis</keyword>
<evidence type="ECO:0000256" key="8">
    <source>
        <dbReference type="ARBA" id="ARBA00023192"/>
    </source>
</evidence>
<dbReference type="FunFam" id="3.40.50.1100:FF:000118">
    <property type="entry name" value="Related to CYS4-cystathionine beta-synthase"/>
    <property type="match status" value="1"/>
</dbReference>
<gene>
    <name evidence="15" type="primary">cysK</name>
    <name evidence="15" type="ORF">V5E97_32870</name>
</gene>
<sequence>MASAERTRGRIYDDITQTIGNTPLIRLRRVTEGCHAQVVGKLENFNPLWSVKDRIGAAMLDAAEAEGKLTKDTLIVEATSGNTGIALAFACAARGYRLMVTMPESMSLERRRLLKAFGAEIVLTPAAEGMPGAVRKAEEIVNNTPQSYMPQQFKNPANPEIHRKTTAEEIWRDTDGAVDFFVSAVGTGGTITGVGEVLKSRKPTVKIIAVEPVNSPILTQHRKHEPLKPGPHKIQGIGAGFIPDVLNTEVIDEVALVRDEEAFEMARRLASEEGMLCGISCGAAVAGALQVAKRPENAGKLIVVLLPDLGERYLSTPLFPE</sequence>
<evidence type="ECO:0000256" key="12">
    <source>
        <dbReference type="PIRSR" id="PIRSR605856-50"/>
    </source>
</evidence>
<keyword evidence="8" id="KW-0198">Cysteine biosynthesis</keyword>
<dbReference type="InterPro" id="IPR001926">
    <property type="entry name" value="TrpB-like_PALP"/>
</dbReference>
<dbReference type="InterPro" id="IPR050214">
    <property type="entry name" value="Cys_Synth/Cystath_Beta-Synth"/>
</dbReference>
<comment type="cofactor">
    <cofactor evidence="1 12">
        <name>pyridoxal 5'-phosphate</name>
        <dbReference type="ChEBI" id="CHEBI:597326"/>
    </cofactor>
</comment>
<comment type="similarity">
    <text evidence="2">Belongs to the cysteine synthase/cystathionine beta-synthase family.</text>
</comment>
<evidence type="ECO:0000256" key="13">
    <source>
        <dbReference type="PIRSR" id="PIRSR605856-51"/>
    </source>
</evidence>
<feature type="domain" description="Tryptophan synthase beta chain-like PALP" evidence="14">
    <location>
        <begin position="15"/>
        <end position="308"/>
    </location>
</feature>
<evidence type="ECO:0000259" key="14">
    <source>
        <dbReference type="Pfam" id="PF00291"/>
    </source>
</evidence>
<name>A0AAU7CCL2_9BACT</name>
<keyword evidence="7 12" id="KW-0663">Pyridoxal phosphate</keyword>
<feature type="binding site" evidence="12">
    <location>
        <begin position="186"/>
        <end position="190"/>
    </location>
    <ligand>
        <name>pyridoxal 5'-phosphate</name>
        <dbReference type="ChEBI" id="CHEBI:597326"/>
    </ligand>
</feature>
<dbReference type="CDD" id="cd01561">
    <property type="entry name" value="CBS_like"/>
    <property type="match status" value="1"/>
</dbReference>
<evidence type="ECO:0000256" key="7">
    <source>
        <dbReference type="ARBA" id="ARBA00022898"/>
    </source>
</evidence>
<dbReference type="InterPro" id="IPR036052">
    <property type="entry name" value="TrpB-like_PALP_sf"/>
</dbReference>
<dbReference type="NCBIfam" id="TIGR01139">
    <property type="entry name" value="cysK"/>
    <property type="match status" value="1"/>
</dbReference>
<dbReference type="Gene3D" id="3.40.50.1100">
    <property type="match status" value="2"/>
</dbReference>
<evidence type="ECO:0000256" key="2">
    <source>
        <dbReference type="ARBA" id="ARBA00007103"/>
    </source>
</evidence>
<proteinExistence type="inferred from homology"/>
<evidence type="ECO:0000256" key="9">
    <source>
        <dbReference type="ARBA" id="ARBA00030296"/>
    </source>
</evidence>
<feature type="modified residue" description="N6-(pyridoxal phosphate)lysine" evidence="13">
    <location>
        <position position="52"/>
    </location>
</feature>
<dbReference type="SUPFAM" id="SSF53686">
    <property type="entry name" value="Tryptophan synthase beta subunit-like PLP-dependent enzymes"/>
    <property type="match status" value="1"/>
</dbReference>
<keyword evidence="6 15" id="KW-0808">Transferase</keyword>
<dbReference type="InterPro" id="IPR005856">
    <property type="entry name" value="Cys_synth"/>
</dbReference>
<evidence type="ECO:0000256" key="10">
    <source>
        <dbReference type="ARBA" id="ARBA00033075"/>
    </source>
</evidence>
<feature type="binding site" evidence="12">
    <location>
        <position position="82"/>
    </location>
    <ligand>
        <name>pyridoxal 5'-phosphate</name>
        <dbReference type="ChEBI" id="CHEBI:597326"/>
    </ligand>
</feature>
<evidence type="ECO:0000256" key="1">
    <source>
        <dbReference type="ARBA" id="ARBA00001933"/>
    </source>
</evidence>
<evidence type="ECO:0000256" key="4">
    <source>
        <dbReference type="ARBA" id="ARBA00019371"/>
    </source>
</evidence>
<feature type="binding site" evidence="12">
    <location>
        <position position="280"/>
    </location>
    <ligand>
        <name>pyridoxal 5'-phosphate</name>
        <dbReference type="ChEBI" id="CHEBI:597326"/>
    </ligand>
</feature>
<dbReference type="EMBL" id="CP155447">
    <property type="protein sequence ID" value="XBH03064.1"/>
    <property type="molecule type" value="Genomic_DNA"/>
</dbReference>
<evidence type="ECO:0000256" key="5">
    <source>
        <dbReference type="ARBA" id="ARBA00022605"/>
    </source>
</evidence>
<protein>
    <recommendedName>
        <fullName evidence="4">Cysteine synthase</fullName>
        <ecNumber evidence="3">2.5.1.47</ecNumber>
    </recommendedName>
    <alternativeName>
        <fullName evidence="9">O-acetylserine (thiol)-lyase</fullName>
    </alternativeName>
    <alternativeName>
        <fullName evidence="10">O-acetylserine sulfhydrylase</fullName>
    </alternativeName>
</protein>
<dbReference type="EC" id="2.5.1.47" evidence="3"/>
<evidence type="ECO:0000256" key="6">
    <source>
        <dbReference type="ARBA" id="ARBA00022679"/>
    </source>
</evidence>
<dbReference type="GO" id="GO:0006535">
    <property type="term" value="P:cysteine biosynthetic process from serine"/>
    <property type="evidence" value="ECO:0007669"/>
    <property type="project" value="InterPro"/>
</dbReference>
<reference evidence="15" key="1">
    <citation type="submission" date="2024-05" db="EMBL/GenBank/DDBJ databases">
        <title>Planctomycetes of the genus Singulisphaera possess chitinolytic capabilities.</title>
        <authorList>
            <person name="Ivanova A."/>
        </authorList>
    </citation>
    <scope>NUCLEOTIDE SEQUENCE</scope>
    <source>
        <strain evidence="15">Ch08T</strain>
    </source>
</reference>
<dbReference type="RefSeq" id="WP_406695804.1">
    <property type="nucleotide sequence ID" value="NZ_CP155447.1"/>
</dbReference>
<evidence type="ECO:0000313" key="15">
    <source>
        <dbReference type="EMBL" id="XBH03064.1"/>
    </source>
</evidence>
<accession>A0AAU7CCL2</accession>
<dbReference type="AlphaFoldDB" id="A0AAU7CCL2"/>
<comment type="catalytic activity">
    <reaction evidence="11">
        <text>O-acetyl-L-serine + hydrogen sulfide = L-cysteine + acetate</text>
        <dbReference type="Rhea" id="RHEA:14829"/>
        <dbReference type="ChEBI" id="CHEBI:29919"/>
        <dbReference type="ChEBI" id="CHEBI:30089"/>
        <dbReference type="ChEBI" id="CHEBI:35235"/>
        <dbReference type="ChEBI" id="CHEBI:58340"/>
        <dbReference type="EC" id="2.5.1.47"/>
    </reaction>
</comment>
<dbReference type="GO" id="GO:0004124">
    <property type="term" value="F:cysteine synthase activity"/>
    <property type="evidence" value="ECO:0007669"/>
    <property type="project" value="UniProtKB-EC"/>
</dbReference>